<dbReference type="Pfam" id="PF14104">
    <property type="entry name" value="DUF4277"/>
    <property type="match status" value="1"/>
</dbReference>
<proteinExistence type="predicted"/>
<dbReference type="EMBL" id="JACXJA010000063">
    <property type="protein sequence ID" value="MBD2866612.1"/>
    <property type="molecule type" value="Genomic_DNA"/>
</dbReference>
<dbReference type="AlphaFoldDB" id="A0A927H3R6"/>
<gene>
    <name evidence="2" type="ORF">IDH45_32060</name>
</gene>
<evidence type="ECO:0000313" key="3">
    <source>
        <dbReference type="Proteomes" id="UP000639396"/>
    </source>
</evidence>
<name>A0A927H3R6_9BACL</name>
<feature type="domain" description="DUF4277" evidence="1">
    <location>
        <begin position="11"/>
        <end position="104"/>
    </location>
</feature>
<organism evidence="2 3">
    <name type="scientific">Paenibacillus oceani</name>
    <dbReference type="NCBI Taxonomy" id="2772510"/>
    <lineage>
        <taxon>Bacteria</taxon>
        <taxon>Bacillati</taxon>
        <taxon>Bacillota</taxon>
        <taxon>Bacilli</taxon>
        <taxon>Bacillales</taxon>
        <taxon>Paenibacillaceae</taxon>
        <taxon>Paenibacillus</taxon>
    </lineage>
</organism>
<evidence type="ECO:0000313" key="2">
    <source>
        <dbReference type="EMBL" id="MBD2866612.1"/>
    </source>
</evidence>
<evidence type="ECO:0000259" key="1">
    <source>
        <dbReference type="Pfam" id="PF14104"/>
    </source>
</evidence>
<dbReference type="InterPro" id="IPR025457">
    <property type="entry name" value="DUF4277"/>
</dbReference>
<sequence length="105" mass="12033">MMNMQMENFYEVGYLPLLSGILNDLGLRRKIDEHVPVDRQCRTTAGEAVQLLVLDMLSGRNALMNVDKWAAEQDLDQLLRPGLQASWFNDDALGRHLDRLYEADI</sequence>
<comment type="caution">
    <text evidence="2">The sequence shown here is derived from an EMBL/GenBank/DDBJ whole genome shotgun (WGS) entry which is preliminary data.</text>
</comment>
<protein>
    <submittedName>
        <fullName evidence="2">DUF4277 domain-containing protein</fullName>
    </submittedName>
</protein>
<reference evidence="2" key="1">
    <citation type="submission" date="2020-09" db="EMBL/GenBank/DDBJ databases">
        <title>A novel bacterium of genus Paenibacillus, isolated from South China Sea.</title>
        <authorList>
            <person name="Huang H."/>
            <person name="Mo K."/>
            <person name="Hu Y."/>
        </authorList>
    </citation>
    <scope>NUCLEOTIDE SEQUENCE</scope>
    <source>
        <strain evidence="2">IB182363</strain>
    </source>
</reference>
<feature type="non-terminal residue" evidence="2">
    <location>
        <position position="105"/>
    </location>
</feature>
<keyword evidence="3" id="KW-1185">Reference proteome</keyword>
<accession>A0A927H3R6</accession>
<dbReference type="Proteomes" id="UP000639396">
    <property type="component" value="Unassembled WGS sequence"/>
</dbReference>